<dbReference type="PANTHER" id="PTHR43788:SF8">
    <property type="entry name" value="DNA-BINDING PROTEIN SMUBP-2"/>
    <property type="match status" value="1"/>
</dbReference>
<dbReference type="CDD" id="cd18808">
    <property type="entry name" value="SF1_C_Upf1"/>
    <property type="match status" value="1"/>
</dbReference>
<dbReference type="Proteomes" id="UP000316217">
    <property type="component" value="Unassembled WGS sequence"/>
</dbReference>
<accession>A0A520KJV5</accession>
<keyword evidence="1" id="KW-0547">Nucleotide-binding</keyword>
<evidence type="ECO:0000256" key="1">
    <source>
        <dbReference type="ARBA" id="ARBA00022741"/>
    </source>
</evidence>
<name>A0A520KJV5_9CREN</name>
<dbReference type="Gene3D" id="3.40.50.300">
    <property type="entry name" value="P-loop containing nucleotide triphosphate hydrolases"/>
    <property type="match status" value="2"/>
</dbReference>
<evidence type="ECO:0000256" key="3">
    <source>
        <dbReference type="ARBA" id="ARBA00022806"/>
    </source>
</evidence>
<evidence type="ECO:0000313" key="7">
    <source>
        <dbReference type="Proteomes" id="UP000316217"/>
    </source>
</evidence>
<dbReference type="GO" id="GO:0043139">
    <property type="term" value="F:5'-3' DNA helicase activity"/>
    <property type="evidence" value="ECO:0007669"/>
    <property type="project" value="TreeGrafter"/>
</dbReference>
<organism evidence="6 7">
    <name type="scientific">Candidatus Methanodesulfokora washburnensis</name>
    <dbReference type="NCBI Taxonomy" id="2478471"/>
    <lineage>
        <taxon>Archaea</taxon>
        <taxon>Thermoproteota</taxon>
        <taxon>Candidatus Korarchaeia</taxon>
        <taxon>Candidatus Korarchaeia incertae sedis</taxon>
        <taxon>Candidatus Methanodesulfokora</taxon>
    </lineage>
</organism>
<evidence type="ECO:0000259" key="5">
    <source>
        <dbReference type="Pfam" id="PF13087"/>
    </source>
</evidence>
<comment type="caution">
    <text evidence="6">The sequence shown here is derived from an EMBL/GenBank/DDBJ whole genome shotgun (WGS) entry which is preliminary data.</text>
</comment>
<dbReference type="EMBL" id="RXII01000077">
    <property type="protein sequence ID" value="RZN61273.1"/>
    <property type="molecule type" value="Genomic_DNA"/>
</dbReference>
<dbReference type="AlphaFoldDB" id="A0A520KJV5"/>
<evidence type="ECO:0000256" key="4">
    <source>
        <dbReference type="ARBA" id="ARBA00022840"/>
    </source>
</evidence>
<evidence type="ECO:0000313" key="6">
    <source>
        <dbReference type="EMBL" id="RZN61273.1"/>
    </source>
</evidence>
<protein>
    <recommendedName>
        <fullName evidence="5">DNA2/NAM7 helicase-like C-terminal domain-containing protein</fullName>
    </recommendedName>
</protein>
<dbReference type="Pfam" id="PF13087">
    <property type="entry name" value="AAA_12"/>
    <property type="match status" value="1"/>
</dbReference>
<dbReference type="GO" id="GO:0016787">
    <property type="term" value="F:hydrolase activity"/>
    <property type="evidence" value="ECO:0007669"/>
    <property type="project" value="UniProtKB-KW"/>
</dbReference>
<sequence>MEEKKIIGMTIAKLAVLDYAYNLQAISERLGKWPSFDLMLMDESSMIPLGIAIIALYYSKKWVIIGDTRQLPPIIRTRHRYPGAWSIMEIASAYDRGRVRMLKKQRRGNAAIFDVISRVFYGGALINDDKVAEEKLRLSSFEADPWIKEVLNPDEILSWVQIRDGVMEWYRVRRGRIESASGANISEAAAVLGIYKKLIKSGMKPNDIAIITTYRAQANLIRESIRRVVGENPIVAAMYHGIRENNEIVEEDEELGSATLLDLRIAETVDSYQGREKPCVIYSITSHYPHIALQDYRRVNVAVTRAKAKLIIVSSLRALDGLPWFIAIKNSSKVIDISSSQIRDYNFVKEVNKRVHKAR</sequence>
<reference evidence="6 7" key="1">
    <citation type="journal article" date="2019" name="Nat. Microbiol.">
        <title>Wide diversity of methane and short-chain alkane metabolisms in uncultured archaea.</title>
        <authorList>
            <person name="Borrel G."/>
            <person name="Adam P.S."/>
            <person name="McKay L.J."/>
            <person name="Chen L.X."/>
            <person name="Sierra-Garcia I.N."/>
            <person name="Sieber C.M."/>
            <person name="Letourneur Q."/>
            <person name="Ghozlane A."/>
            <person name="Andersen G.L."/>
            <person name="Li W.J."/>
            <person name="Hallam S.J."/>
            <person name="Muyzer G."/>
            <person name="de Oliveira V.M."/>
            <person name="Inskeep W.P."/>
            <person name="Banfield J.F."/>
            <person name="Gribaldo S."/>
        </authorList>
    </citation>
    <scope>NUCLEOTIDE SEQUENCE [LARGE SCALE GENOMIC DNA]</scope>
    <source>
        <strain evidence="6">NM4</strain>
    </source>
</reference>
<gene>
    <name evidence="6" type="ORF">EF810_05050</name>
</gene>
<dbReference type="GO" id="GO:0005524">
    <property type="term" value="F:ATP binding"/>
    <property type="evidence" value="ECO:0007669"/>
    <property type="project" value="UniProtKB-KW"/>
</dbReference>
<dbReference type="InterPro" id="IPR050534">
    <property type="entry name" value="Coronavir_polyprotein_1ab"/>
</dbReference>
<dbReference type="PANTHER" id="PTHR43788">
    <property type="entry name" value="DNA2/NAM7 HELICASE FAMILY MEMBER"/>
    <property type="match status" value="1"/>
</dbReference>
<keyword evidence="4" id="KW-0067">ATP-binding</keyword>
<dbReference type="InterPro" id="IPR047187">
    <property type="entry name" value="SF1_C_Upf1"/>
</dbReference>
<keyword evidence="3" id="KW-0347">Helicase</keyword>
<dbReference type="InterPro" id="IPR027417">
    <property type="entry name" value="P-loop_NTPase"/>
</dbReference>
<evidence type="ECO:0000256" key="2">
    <source>
        <dbReference type="ARBA" id="ARBA00022801"/>
    </source>
</evidence>
<dbReference type="SUPFAM" id="SSF52540">
    <property type="entry name" value="P-loop containing nucleoside triphosphate hydrolases"/>
    <property type="match status" value="1"/>
</dbReference>
<dbReference type="InterPro" id="IPR041679">
    <property type="entry name" value="DNA2/NAM7-like_C"/>
</dbReference>
<feature type="domain" description="DNA2/NAM7 helicase-like C-terminal" evidence="5">
    <location>
        <begin position="90"/>
        <end position="315"/>
    </location>
</feature>
<proteinExistence type="predicted"/>
<keyword evidence="2" id="KW-0378">Hydrolase</keyword>